<reference evidence="3" key="1">
    <citation type="submission" date="2014-09" db="EMBL/GenBank/DDBJ databases">
        <title>Draft genome sequence of an oleaginous Mucoromycotina fungus Mucor ambiguus NBRC6742.</title>
        <authorList>
            <person name="Takeda I."/>
            <person name="Yamane N."/>
            <person name="Morita T."/>
            <person name="Tamano K."/>
            <person name="Machida M."/>
            <person name="Baker S."/>
            <person name="Koike H."/>
        </authorList>
    </citation>
    <scope>NUCLEOTIDE SEQUENCE</scope>
    <source>
        <strain evidence="3">NBRC 6742</strain>
    </source>
</reference>
<dbReference type="PANTHER" id="PTHR31956">
    <property type="entry name" value="NON-SPECIFIC PHOSPHOLIPASE C4-RELATED"/>
    <property type="match status" value="1"/>
</dbReference>
<dbReference type="InterPro" id="IPR017850">
    <property type="entry name" value="Alkaline_phosphatase_core_sf"/>
</dbReference>
<dbReference type="PANTHER" id="PTHR31956:SF8">
    <property type="entry name" value="ACID PHOSPHATASE PHOA (AFU_ORTHOLOGUE AFUA_1G03570)"/>
    <property type="match status" value="1"/>
</dbReference>
<dbReference type="STRING" id="91626.A0A0C9MG25"/>
<dbReference type="GO" id="GO:0009395">
    <property type="term" value="P:phospholipid catabolic process"/>
    <property type="evidence" value="ECO:0007669"/>
    <property type="project" value="TreeGrafter"/>
</dbReference>
<accession>A0A0C9MG25</accession>
<feature type="signal peptide" evidence="2">
    <location>
        <begin position="1"/>
        <end position="15"/>
    </location>
</feature>
<evidence type="ECO:0000313" key="4">
    <source>
        <dbReference type="Proteomes" id="UP000053815"/>
    </source>
</evidence>
<dbReference type="EMBL" id="DF836305">
    <property type="protein sequence ID" value="GAN02067.1"/>
    <property type="molecule type" value="Genomic_DNA"/>
</dbReference>
<gene>
    <name evidence="3" type="ORF">MAM1_0016c01507</name>
</gene>
<sequence length="342" mass="37646">MVQVALNSLITVVAAVGMANCLAINNHKDHHNHKQSLKHNHKRTAPQGKAFDHILQVWFENQDYSTIAKTAGFTNLLKEGILLNNFNAVTHPSEPNYVAAAGGDNFGINNDDYYNIPANISSIFDLLENKGLTWKVYQESIPSVGYTGYKAGNYVRKHNPAVIFDSVGLNATRSKNIVGDDQFTKDVAAGNLPNWMFYTPNMLNDGHDTSAAYAGNWLTTFYKKTLSNSNLLSKTLILITFDENASSSKRNQVWSLLLGNIPANLKGTTDSTFYTHFSSLSTVEHNWDLGNLGRQDTNKNLANVYSYAANALGYTNVDVTSIPNSNTAITGLLTGKSYNQTH</sequence>
<dbReference type="InterPro" id="IPR007312">
    <property type="entry name" value="Phosphoesterase"/>
</dbReference>
<organism evidence="3">
    <name type="scientific">Mucor ambiguus</name>
    <dbReference type="NCBI Taxonomy" id="91626"/>
    <lineage>
        <taxon>Eukaryota</taxon>
        <taxon>Fungi</taxon>
        <taxon>Fungi incertae sedis</taxon>
        <taxon>Mucoromycota</taxon>
        <taxon>Mucoromycotina</taxon>
        <taxon>Mucoromycetes</taxon>
        <taxon>Mucorales</taxon>
        <taxon>Mucorineae</taxon>
        <taxon>Mucoraceae</taxon>
        <taxon>Mucor</taxon>
    </lineage>
</organism>
<dbReference type="Gene3D" id="3.40.720.10">
    <property type="entry name" value="Alkaline Phosphatase, subunit A"/>
    <property type="match status" value="1"/>
</dbReference>
<evidence type="ECO:0000256" key="2">
    <source>
        <dbReference type="SAM" id="SignalP"/>
    </source>
</evidence>
<keyword evidence="1" id="KW-0378">Hydrolase</keyword>
<evidence type="ECO:0000313" key="3">
    <source>
        <dbReference type="EMBL" id="GAN02067.1"/>
    </source>
</evidence>
<dbReference type="OrthoDB" id="5135119at2759"/>
<dbReference type="Pfam" id="PF04185">
    <property type="entry name" value="Phosphoesterase"/>
    <property type="match status" value="1"/>
</dbReference>
<evidence type="ECO:0000256" key="1">
    <source>
        <dbReference type="ARBA" id="ARBA00022801"/>
    </source>
</evidence>
<name>A0A0C9MG25_9FUNG</name>
<dbReference type="GO" id="GO:0016788">
    <property type="term" value="F:hydrolase activity, acting on ester bonds"/>
    <property type="evidence" value="ECO:0007669"/>
    <property type="project" value="InterPro"/>
</dbReference>
<proteinExistence type="predicted"/>
<feature type="chain" id="PRO_5012881485" evidence="2">
    <location>
        <begin position="16"/>
        <end position="342"/>
    </location>
</feature>
<dbReference type="Proteomes" id="UP000053815">
    <property type="component" value="Unassembled WGS sequence"/>
</dbReference>
<keyword evidence="4" id="KW-1185">Reference proteome</keyword>
<protein>
    <submittedName>
        <fullName evidence="3">Acid phosphatase</fullName>
    </submittedName>
</protein>
<dbReference type="AlphaFoldDB" id="A0A0C9MG25"/>
<keyword evidence="2" id="KW-0732">Signal</keyword>